<proteinExistence type="predicted"/>
<dbReference type="Proteomes" id="UP001177003">
    <property type="component" value="Chromosome 5"/>
</dbReference>
<dbReference type="GO" id="GO:0009099">
    <property type="term" value="P:L-valine biosynthetic process"/>
    <property type="evidence" value="ECO:0007669"/>
    <property type="project" value="TreeGrafter"/>
</dbReference>
<dbReference type="PANTHER" id="PTHR30239">
    <property type="entry name" value="ACETOLACTATE SYNTHASE SMALL SUBUNIT"/>
    <property type="match status" value="1"/>
</dbReference>
<dbReference type="PANTHER" id="PTHR30239:SF17">
    <property type="entry name" value="ACT DOMAIN-CONTAINING PROTEIN"/>
    <property type="match status" value="1"/>
</dbReference>
<gene>
    <name evidence="2" type="ORF">LSALG_LOCUS23286</name>
</gene>
<evidence type="ECO:0000313" key="2">
    <source>
        <dbReference type="EMBL" id="CAI9283705.1"/>
    </source>
</evidence>
<dbReference type="GO" id="GO:0005829">
    <property type="term" value="C:cytosol"/>
    <property type="evidence" value="ECO:0007669"/>
    <property type="project" value="TreeGrafter"/>
</dbReference>
<name>A0AA36E700_LACSI</name>
<feature type="transmembrane region" description="Helical" evidence="1">
    <location>
        <begin position="85"/>
        <end position="102"/>
    </location>
</feature>
<keyword evidence="1" id="KW-0472">Membrane</keyword>
<evidence type="ECO:0000313" key="3">
    <source>
        <dbReference type="Proteomes" id="UP001177003"/>
    </source>
</evidence>
<keyword evidence="1" id="KW-0812">Transmembrane</keyword>
<dbReference type="InterPro" id="IPR004789">
    <property type="entry name" value="Acetalactate_synth_ssu"/>
</dbReference>
<dbReference type="GO" id="GO:0009097">
    <property type="term" value="P:isoleucine biosynthetic process"/>
    <property type="evidence" value="ECO:0007669"/>
    <property type="project" value="TreeGrafter"/>
</dbReference>
<reference evidence="2" key="1">
    <citation type="submission" date="2023-04" db="EMBL/GenBank/DDBJ databases">
        <authorList>
            <person name="Vijverberg K."/>
            <person name="Xiong W."/>
            <person name="Schranz E."/>
        </authorList>
    </citation>
    <scope>NUCLEOTIDE SEQUENCE</scope>
</reference>
<dbReference type="EMBL" id="OX465081">
    <property type="protein sequence ID" value="CAI9283705.1"/>
    <property type="molecule type" value="Genomic_DNA"/>
</dbReference>
<organism evidence="2 3">
    <name type="scientific">Lactuca saligna</name>
    <name type="common">Willowleaf lettuce</name>
    <dbReference type="NCBI Taxonomy" id="75948"/>
    <lineage>
        <taxon>Eukaryota</taxon>
        <taxon>Viridiplantae</taxon>
        <taxon>Streptophyta</taxon>
        <taxon>Embryophyta</taxon>
        <taxon>Tracheophyta</taxon>
        <taxon>Spermatophyta</taxon>
        <taxon>Magnoliopsida</taxon>
        <taxon>eudicotyledons</taxon>
        <taxon>Gunneridae</taxon>
        <taxon>Pentapetalae</taxon>
        <taxon>asterids</taxon>
        <taxon>campanulids</taxon>
        <taxon>Asterales</taxon>
        <taxon>Asteraceae</taxon>
        <taxon>Cichorioideae</taxon>
        <taxon>Cichorieae</taxon>
        <taxon>Lactucinae</taxon>
        <taxon>Lactuca</taxon>
    </lineage>
</organism>
<evidence type="ECO:0000256" key="1">
    <source>
        <dbReference type="SAM" id="Phobius"/>
    </source>
</evidence>
<feature type="transmembrane region" description="Helical" evidence="1">
    <location>
        <begin position="51"/>
        <end position="73"/>
    </location>
</feature>
<sequence>MHEIEQQISGVTIGMVVSRVESPVSKANTRKGIRGGSPGLARRNHRRESGVTGFAFGFEFFHVVAFTVAVKTISCNLCWDPSSRSMGHMLATVVLCHYLFVLKSLSFLEIDLGHLKVTNEVSWHGPAEDQASIHRDYFLGFPFHLLSCHEFGVDESE</sequence>
<protein>
    <submittedName>
        <fullName evidence="2">Uncharacterized protein</fullName>
    </submittedName>
</protein>
<dbReference type="GO" id="GO:1990610">
    <property type="term" value="F:acetolactate synthase regulator activity"/>
    <property type="evidence" value="ECO:0007669"/>
    <property type="project" value="InterPro"/>
</dbReference>
<keyword evidence="1" id="KW-1133">Transmembrane helix</keyword>
<accession>A0AA36E700</accession>
<dbReference type="AlphaFoldDB" id="A0AA36E700"/>
<keyword evidence="3" id="KW-1185">Reference proteome</keyword>
<dbReference type="GO" id="GO:0003984">
    <property type="term" value="F:acetolactate synthase activity"/>
    <property type="evidence" value="ECO:0007669"/>
    <property type="project" value="TreeGrafter"/>
</dbReference>